<evidence type="ECO:0000313" key="1">
    <source>
        <dbReference type="EMBL" id="CEK77519.1"/>
    </source>
</evidence>
<protein>
    <submittedName>
        <fullName evidence="1">Uncharacterized protein</fullName>
    </submittedName>
</protein>
<sequence>MVNLHGDMVGLCNPGEPVTFQASDNKIEGNSSPNPYQRCIQIKKLGKENRHYQKIQPSSSGEDVFQKHDLEVDWKQ</sequence>
<dbReference type="EMBL" id="HACG01030654">
    <property type="protein sequence ID" value="CEK77519.1"/>
    <property type="molecule type" value="Transcribed_RNA"/>
</dbReference>
<accession>A0A0B7A961</accession>
<name>A0A0B7A961_9EUPU</name>
<organism evidence="1">
    <name type="scientific">Arion vulgaris</name>
    <dbReference type="NCBI Taxonomy" id="1028688"/>
    <lineage>
        <taxon>Eukaryota</taxon>
        <taxon>Metazoa</taxon>
        <taxon>Spiralia</taxon>
        <taxon>Lophotrochozoa</taxon>
        <taxon>Mollusca</taxon>
        <taxon>Gastropoda</taxon>
        <taxon>Heterobranchia</taxon>
        <taxon>Euthyneura</taxon>
        <taxon>Panpulmonata</taxon>
        <taxon>Eupulmonata</taxon>
        <taxon>Stylommatophora</taxon>
        <taxon>Helicina</taxon>
        <taxon>Arionoidea</taxon>
        <taxon>Arionidae</taxon>
        <taxon>Arion</taxon>
    </lineage>
</organism>
<proteinExistence type="predicted"/>
<gene>
    <name evidence="1" type="primary">ORF105240</name>
</gene>
<dbReference type="AlphaFoldDB" id="A0A0B7A961"/>
<reference evidence="1" key="1">
    <citation type="submission" date="2014-12" db="EMBL/GenBank/DDBJ databases">
        <title>Insight into the proteome of Arion vulgaris.</title>
        <authorList>
            <person name="Aradska J."/>
            <person name="Bulat T."/>
            <person name="Smidak R."/>
            <person name="Sarate P."/>
            <person name="Gangsoo J."/>
            <person name="Sialana F."/>
            <person name="Bilban M."/>
            <person name="Lubec G."/>
        </authorList>
    </citation>
    <scope>NUCLEOTIDE SEQUENCE</scope>
    <source>
        <tissue evidence="1">Skin</tissue>
    </source>
</reference>